<dbReference type="InterPro" id="IPR004868">
    <property type="entry name" value="DNA-dir_DNA_pol_B_mt/vir"/>
</dbReference>
<reference evidence="12" key="1">
    <citation type="submission" date="2021-10" db="EMBL/GenBank/DDBJ databases">
        <title>Tropical sea cucumber genome reveals ecological adaptation and Cuvierian tubules defense mechanism.</title>
        <authorList>
            <person name="Chen T."/>
        </authorList>
    </citation>
    <scope>NUCLEOTIDE SEQUENCE</scope>
    <source>
        <strain evidence="12">Nanhai2018</strain>
        <tissue evidence="12">Muscle</tissue>
    </source>
</reference>
<feature type="compositionally biased region" description="Basic and acidic residues" evidence="10">
    <location>
        <begin position="1"/>
        <end position="14"/>
    </location>
</feature>
<keyword evidence="5" id="KW-0235">DNA replication</keyword>
<comment type="catalytic activity">
    <reaction evidence="8">
        <text>DNA(n) + a 2'-deoxyribonucleoside 5'-triphosphate = DNA(n+1) + diphosphate</text>
        <dbReference type="Rhea" id="RHEA:22508"/>
        <dbReference type="Rhea" id="RHEA-COMP:17339"/>
        <dbReference type="Rhea" id="RHEA-COMP:17340"/>
        <dbReference type="ChEBI" id="CHEBI:33019"/>
        <dbReference type="ChEBI" id="CHEBI:61560"/>
        <dbReference type="ChEBI" id="CHEBI:173112"/>
        <dbReference type="EC" id="2.7.7.7"/>
    </reaction>
</comment>
<accession>A0A9Q0YG73</accession>
<dbReference type="GO" id="GO:0003677">
    <property type="term" value="F:DNA binding"/>
    <property type="evidence" value="ECO:0007669"/>
    <property type="project" value="UniProtKB-KW"/>
</dbReference>
<evidence type="ECO:0000256" key="6">
    <source>
        <dbReference type="ARBA" id="ARBA00022932"/>
    </source>
</evidence>
<dbReference type="Gene3D" id="3.40.960.10">
    <property type="entry name" value="VSR Endonuclease"/>
    <property type="match status" value="1"/>
</dbReference>
<evidence type="ECO:0000313" key="12">
    <source>
        <dbReference type="EMBL" id="KAJ8020846.1"/>
    </source>
</evidence>
<evidence type="ECO:0000256" key="4">
    <source>
        <dbReference type="ARBA" id="ARBA00022695"/>
    </source>
</evidence>
<dbReference type="SUPFAM" id="SSF53098">
    <property type="entry name" value="Ribonuclease H-like"/>
    <property type="match status" value="1"/>
</dbReference>
<dbReference type="Gene3D" id="1.10.287.690">
    <property type="entry name" value="Helix hairpin bin"/>
    <property type="match status" value="1"/>
</dbReference>
<dbReference type="Gene3D" id="3.90.1600.10">
    <property type="entry name" value="Palm domain of DNA polymerase"/>
    <property type="match status" value="1"/>
</dbReference>
<name>A0A9Q0YG73_HOLLE</name>
<dbReference type="InterPro" id="IPR043502">
    <property type="entry name" value="DNA/RNA_pol_sf"/>
</dbReference>
<evidence type="ECO:0000256" key="9">
    <source>
        <dbReference type="PROSITE-ProRule" id="PRU00042"/>
    </source>
</evidence>
<protein>
    <recommendedName>
        <fullName evidence="2">DNA-directed DNA polymerase</fullName>
        <ecNumber evidence="2">2.7.7.7</ecNumber>
    </recommendedName>
</protein>
<feature type="compositionally biased region" description="Polar residues" evidence="10">
    <location>
        <begin position="34"/>
        <end position="43"/>
    </location>
</feature>
<dbReference type="PANTHER" id="PTHR33568:SF3">
    <property type="entry name" value="DNA-DIRECTED DNA POLYMERASE"/>
    <property type="match status" value="1"/>
</dbReference>
<dbReference type="PROSITE" id="PS50157">
    <property type="entry name" value="ZINC_FINGER_C2H2_2"/>
    <property type="match status" value="1"/>
</dbReference>
<evidence type="ECO:0000313" key="13">
    <source>
        <dbReference type="Proteomes" id="UP001152320"/>
    </source>
</evidence>
<organism evidence="12 13">
    <name type="scientific">Holothuria leucospilota</name>
    <name type="common">Black long sea cucumber</name>
    <name type="synonym">Mertensiothuria leucospilota</name>
    <dbReference type="NCBI Taxonomy" id="206669"/>
    <lineage>
        <taxon>Eukaryota</taxon>
        <taxon>Metazoa</taxon>
        <taxon>Echinodermata</taxon>
        <taxon>Eleutherozoa</taxon>
        <taxon>Echinozoa</taxon>
        <taxon>Holothuroidea</taxon>
        <taxon>Aspidochirotacea</taxon>
        <taxon>Aspidochirotida</taxon>
        <taxon>Holothuriidae</taxon>
        <taxon>Holothuria</taxon>
    </lineage>
</organism>
<keyword evidence="13" id="KW-1185">Reference proteome</keyword>
<comment type="similarity">
    <text evidence="1">Belongs to the DNA polymerase type-B family.</text>
</comment>
<evidence type="ECO:0000256" key="5">
    <source>
        <dbReference type="ARBA" id="ARBA00022705"/>
    </source>
</evidence>
<dbReference type="InterPro" id="IPR036397">
    <property type="entry name" value="RNaseH_sf"/>
</dbReference>
<feature type="domain" description="C2H2-type" evidence="11">
    <location>
        <begin position="367"/>
        <end position="396"/>
    </location>
</feature>
<dbReference type="Gene3D" id="3.30.420.10">
    <property type="entry name" value="Ribonuclease H-like superfamily/Ribonuclease H"/>
    <property type="match status" value="1"/>
</dbReference>
<sequence length="1346" mass="156052">MDEEPPQKRQKCDEPSTSGAQQPDDGNINEEEPSSQSFDSSKQNDSDDDTLVELKVSDCYDIETHQKQERKKFKTEVVDHAVRFNRERLDEYIANRDDIMAVLHDIFDSLIESLMAGFDSNDRVSIELHVPGSDRPIWVPMMRREDIDAEKILKAIQQVQQSNSSLQLELLEIHILRIKVPSGSGFNDSEDGAARLTSMKSILQIKNKDRFCLPRALVTARAFIEMKDSDKSQWDKIRKDSKDEQKRLAMKLCQDAKVGQGPFDLEDVSKFQDLISNYQILVTEFKSDSNDTFLYKGPVYKEKKLCLLYHENHFHVITTMKGFLNSGYFCGFCLKGFRTFEHHRCNNICLGCFNNVNGGCQPEGKALKCSRCNRFFQSKSCFERHEKTPLAMGNKTKKTICERIYRCDKCNRSVKDQHECGKAYCRTCQRKQPIPHQCYMQVLEAEVRNQIYIFFDIECRQDHEVKDSTYLHIPNYCIAQRVCSLCITENNFKTGCENCKKGEFSFEGDDTVKDFCKWLLSAENWGAIAIAHNMKGYDGHFIICYLENDVGSPRVIKKGSKIMLIEITDNKKPKHMKHRKGKKLKVIDSFNFIPIALSSFPETFSITETKKGFFPHYFNTKANENYDGQWPGKKYYSPDEMTSDQAEAFDKWYGKQEGKSFNMSKEISEYCKTDVDLLRRGCAEFRTSFLDATGMDPFEKSITIASACMNVYRKIFLMKDTIAVVPHDCYRLKGQQSSMALNWLKWREYTDKVKITYAGNGGEKSIGKYKVDGFCEVTNQVYEFNGCIWHGCLKCYKDREQTPFQDGKTLNELYEEYVYRKDYILQAGYKLEEIWECAYKENLRKDAGMKRFIDQLTIHEPLNPRDAFFGGRNNAIKLHHLARLDHGETIKYIDICSLYPWVNKYGKYPVGHPEILRENLKTNIEQYEGFVKCTILPPVDLFHPVLPYRCGPRGEEKLLFPLCASCAENRQSSCDHDEKERALYGTWVTDELKKAVRMGYKVLEIHEVWHFKETRKYDPENNKNGLFSEYVNTFLKLKQEADGWPSHCNTEEQKSNFVLEYKKRGIELEPRNITKNKGKRTLAKLMLNSLWGKFGQRSNLPQTNYVQTKDDYFKFILDETKVINSVSFTNDDKKAIINWIDKDEHVETMPNTNIFIAAYTTAMARLKLYTYLEQLKDRVLYFDTDSVIYISKKGEYDPPTGGFLGDMTDELSKDYGEGSYITEFVSGGPKNYGYEVYSTAQEKIIQVCKIKGFTLNVGTSQHINFSAMKSILKSVTHKIENDPLNQETFNLSEETITTPESRIKRKSDGKIVTEHKEKVYRMVYDKRVLSYTDFTTLPFGFKSCPI</sequence>
<dbReference type="OrthoDB" id="3065915at2759"/>
<feature type="region of interest" description="Disordered" evidence="10">
    <location>
        <begin position="1"/>
        <end position="48"/>
    </location>
</feature>
<keyword evidence="9" id="KW-0479">Metal-binding</keyword>
<proteinExistence type="inferred from homology"/>
<evidence type="ECO:0000259" key="11">
    <source>
        <dbReference type="PROSITE" id="PS50157"/>
    </source>
</evidence>
<dbReference type="InterPro" id="IPR023211">
    <property type="entry name" value="DNA_pol_palm_dom_sf"/>
</dbReference>
<keyword evidence="7" id="KW-0238">DNA-binding</keyword>
<evidence type="ECO:0000256" key="8">
    <source>
        <dbReference type="ARBA" id="ARBA00049244"/>
    </source>
</evidence>
<evidence type="ECO:0000256" key="3">
    <source>
        <dbReference type="ARBA" id="ARBA00022679"/>
    </source>
</evidence>
<dbReference type="GO" id="GO:0000166">
    <property type="term" value="F:nucleotide binding"/>
    <property type="evidence" value="ECO:0007669"/>
    <property type="project" value="InterPro"/>
</dbReference>
<dbReference type="Proteomes" id="UP001152320">
    <property type="component" value="Chromosome 22"/>
</dbReference>
<evidence type="ECO:0000256" key="1">
    <source>
        <dbReference type="ARBA" id="ARBA00005755"/>
    </source>
</evidence>
<dbReference type="InterPro" id="IPR012337">
    <property type="entry name" value="RNaseH-like_sf"/>
</dbReference>
<gene>
    <name evidence="12" type="ORF">HOLleu_40547</name>
</gene>
<dbReference type="EMBL" id="JAIZAY010000022">
    <property type="protein sequence ID" value="KAJ8020846.1"/>
    <property type="molecule type" value="Genomic_DNA"/>
</dbReference>
<dbReference type="Pfam" id="PF03175">
    <property type="entry name" value="DNA_pol_B_2"/>
    <property type="match status" value="2"/>
</dbReference>
<dbReference type="GO" id="GO:0006260">
    <property type="term" value="P:DNA replication"/>
    <property type="evidence" value="ECO:0007669"/>
    <property type="project" value="UniProtKB-KW"/>
</dbReference>
<dbReference type="EC" id="2.7.7.7" evidence="2"/>
<dbReference type="GO" id="GO:0003887">
    <property type="term" value="F:DNA-directed DNA polymerase activity"/>
    <property type="evidence" value="ECO:0007669"/>
    <property type="project" value="UniProtKB-KW"/>
</dbReference>
<evidence type="ECO:0000256" key="10">
    <source>
        <dbReference type="SAM" id="MobiDB-lite"/>
    </source>
</evidence>
<dbReference type="SUPFAM" id="SSF56672">
    <property type="entry name" value="DNA/RNA polymerases"/>
    <property type="match status" value="1"/>
</dbReference>
<comment type="caution">
    <text evidence="12">The sequence shown here is derived from an EMBL/GenBank/DDBJ whole genome shotgun (WGS) entry which is preliminary data.</text>
</comment>
<keyword evidence="9" id="KW-0862">Zinc</keyword>
<keyword evidence="6" id="KW-0239">DNA-directed DNA polymerase</keyword>
<evidence type="ECO:0000256" key="7">
    <source>
        <dbReference type="ARBA" id="ARBA00023125"/>
    </source>
</evidence>
<evidence type="ECO:0000256" key="2">
    <source>
        <dbReference type="ARBA" id="ARBA00012417"/>
    </source>
</evidence>
<dbReference type="GO" id="GO:0008270">
    <property type="term" value="F:zinc ion binding"/>
    <property type="evidence" value="ECO:0007669"/>
    <property type="project" value="UniProtKB-KW"/>
</dbReference>
<dbReference type="InterPro" id="IPR013087">
    <property type="entry name" value="Znf_C2H2_type"/>
</dbReference>
<keyword evidence="9" id="KW-0863">Zinc-finger</keyword>
<keyword evidence="4" id="KW-0548">Nucleotidyltransferase</keyword>
<keyword evidence="3" id="KW-0808">Transferase</keyword>
<dbReference type="PANTHER" id="PTHR33568">
    <property type="entry name" value="DNA POLYMERASE"/>
    <property type="match status" value="1"/>
</dbReference>